<proteinExistence type="predicted"/>
<keyword evidence="3" id="KW-1185">Reference proteome</keyword>
<organism evidence="2 3">
    <name type="scientific">Fodinisporobacter ferrooxydans</name>
    <dbReference type="NCBI Taxonomy" id="2901836"/>
    <lineage>
        <taxon>Bacteria</taxon>
        <taxon>Bacillati</taxon>
        <taxon>Bacillota</taxon>
        <taxon>Bacilli</taxon>
        <taxon>Bacillales</taxon>
        <taxon>Alicyclobacillaceae</taxon>
        <taxon>Fodinisporobacter</taxon>
    </lineage>
</organism>
<evidence type="ECO:0000313" key="3">
    <source>
        <dbReference type="Proteomes" id="UP000830167"/>
    </source>
</evidence>
<dbReference type="EMBL" id="CP089291">
    <property type="protein sequence ID" value="UOF90870.1"/>
    <property type="molecule type" value="Genomic_DNA"/>
</dbReference>
<evidence type="ECO:0000313" key="2">
    <source>
        <dbReference type="EMBL" id="UOF90870.1"/>
    </source>
</evidence>
<feature type="coiled-coil region" evidence="1">
    <location>
        <begin position="141"/>
        <end position="175"/>
    </location>
</feature>
<accession>A0ABY4CSM1</accession>
<sequence>MQMIERWATRSDSWSSEDDRRLAEIVLRHIREGSTQLKAFVECSDVLSRTPAACGYRWNGVVRKHYETEIKQAKLDRKHRMSNRKDTVVFKQSPPTKAFHSPNYSDRPLSTVKPTVSLSKPLETNRLSDALTCIEAFAASYKDLQAKNILLEESISQFKQRIRELEEEIDRLREMPVTPISQAEQLNEDSKTLLQIMDRARKILDLDVESNEPKVKFRMDRNGNLERIHV</sequence>
<dbReference type="Proteomes" id="UP000830167">
    <property type="component" value="Chromosome"/>
</dbReference>
<dbReference type="InterPro" id="IPR014243">
    <property type="entry name" value="RsfA-like"/>
</dbReference>
<reference evidence="2" key="1">
    <citation type="submission" date="2021-12" db="EMBL/GenBank/DDBJ databases">
        <title>Alicyclobacillaceae gen. nov., sp. nov., isolated from chalcocite enrichment system.</title>
        <authorList>
            <person name="Jiang Z."/>
        </authorList>
    </citation>
    <scope>NUCLEOTIDE SEQUENCE</scope>
    <source>
        <strain evidence="2">MYW30-H2</strain>
    </source>
</reference>
<protein>
    <submittedName>
        <fullName evidence="2">RsfA family transcriptional regulator</fullName>
    </submittedName>
</protein>
<dbReference type="Pfam" id="PF13921">
    <property type="entry name" value="Myb_DNA-bind_6"/>
    <property type="match status" value="1"/>
</dbReference>
<dbReference type="PANTHER" id="PTHR41302:SF2">
    <property type="entry name" value="PRESPORE SPECIFIC TRANSCRIPTIONAL ACTIVATOR RSFA"/>
    <property type="match status" value="1"/>
</dbReference>
<evidence type="ECO:0000256" key="1">
    <source>
        <dbReference type="SAM" id="Coils"/>
    </source>
</evidence>
<dbReference type="RefSeq" id="WP_347437567.1">
    <property type="nucleotide sequence ID" value="NZ_CP089291.1"/>
</dbReference>
<keyword evidence="1" id="KW-0175">Coiled coil</keyword>
<dbReference type="PANTHER" id="PTHR41302">
    <property type="entry name" value="PRESPORE-SPECIFIC TRANSCRIPTIONAL REGULATOR RSFA-RELATED"/>
    <property type="match status" value="1"/>
</dbReference>
<gene>
    <name evidence="2" type="ORF">LSG31_00870</name>
</gene>
<name>A0ABY4CSM1_9BACL</name>